<evidence type="ECO:0008006" key="4">
    <source>
        <dbReference type="Google" id="ProtNLM"/>
    </source>
</evidence>
<reference evidence="2" key="1">
    <citation type="submission" date="2015-04" db="UniProtKB">
        <authorList>
            <consortium name="EnsemblPlants"/>
        </authorList>
    </citation>
    <scope>IDENTIFICATION</scope>
</reference>
<evidence type="ECO:0000256" key="1">
    <source>
        <dbReference type="SAM" id="MobiDB-lite"/>
    </source>
</evidence>
<accession>A0A0E0KPB6</accession>
<proteinExistence type="predicted"/>
<evidence type="ECO:0000313" key="3">
    <source>
        <dbReference type="Proteomes" id="UP000026962"/>
    </source>
</evidence>
<sequence length="90" mass="9224">MDRSAAPALASALPTMRVGRQAGGGGWIRCPRWREWQRWADPPPSPLRVPAAGASTASDLRSEGGGQAAGEDGDNVSSWNGGPNAEAGAI</sequence>
<feature type="region of interest" description="Disordered" evidence="1">
    <location>
        <begin position="39"/>
        <end position="90"/>
    </location>
</feature>
<dbReference type="Gramene" id="OPUNC04G07090.1">
    <property type="protein sequence ID" value="OPUNC04G07090.1"/>
    <property type="gene ID" value="OPUNC04G07090"/>
</dbReference>
<dbReference type="HOGENOM" id="CLU_2444676_0_0_1"/>
<reference evidence="2" key="2">
    <citation type="submission" date="2018-05" db="EMBL/GenBank/DDBJ databases">
        <title>OpunRS2 (Oryza punctata Reference Sequence Version 2).</title>
        <authorList>
            <person name="Zhang J."/>
            <person name="Kudrna D."/>
            <person name="Lee S."/>
            <person name="Talag J."/>
            <person name="Welchert J."/>
            <person name="Wing R.A."/>
        </authorList>
    </citation>
    <scope>NUCLEOTIDE SEQUENCE [LARGE SCALE GENOMIC DNA]</scope>
</reference>
<organism evidence="2">
    <name type="scientific">Oryza punctata</name>
    <name type="common">Red rice</name>
    <dbReference type="NCBI Taxonomy" id="4537"/>
    <lineage>
        <taxon>Eukaryota</taxon>
        <taxon>Viridiplantae</taxon>
        <taxon>Streptophyta</taxon>
        <taxon>Embryophyta</taxon>
        <taxon>Tracheophyta</taxon>
        <taxon>Spermatophyta</taxon>
        <taxon>Magnoliopsida</taxon>
        <taxon>Liliopsida</taxon>
        <taxon>Poales</taxon>
        <taxon>Poaceae</taxon>
        <taxon>BOP clade</taxon>
        <taxon>Oryzoideae</taxon>
        <taxon>Oryzeae</taxon>
        <taxon>Oryzinae</taxon>
        <taxon>Oryza</taxon>
    </lineage>
</organism>
<protein>
    <recommendedName>
        <fullName evidence="4">DUF834 domain-containing protein</fullName>
    </recommendedName>
</protein>
<evidence type="ECO:0000313" key="2">
    <source>
        <dbReference type="EnsemblPlants" id="OPUNC04G07090.1"/>
    </source>
</evidence>
<name>A0A0E0KPB6_ORYPU</name>
<dbReference type="Proteomes" id="UP000026962">
    <property type="component" value="Chromosome 4"/>
</dbReference>
<dbReference type="EnsemblPlants" id="OPUNC04G07090.1">
    <property type="protein sequence ID" value="OPUNC04G07090.1"/>
    <property type="gene ID" value="OPUNC04G07090"/>
</dbReference>
<keyword evidence="3" id="KW-1185">Reference proteome</keyword>
<dbReference type="AlphaFoldDB" id="A0A0E0KPB6"/>